<accession>A0A917D2L5</accession>
<evidence type="ECO:0000256" key="8">
    <source>
        <dbReference type="ARBA" id="ARBA00022840"/>
    </source>
</evidence>
<dbReference type="Pfam" id="PF00672">
    <property type="entry name" value="HAMP"/>
    <property type="match status" value="1"/>
</dbReference>
<evidence type="ECO:0000313" key="15">
    <source>
        <dbReference type="Proteomes" id="UP000637643"/>
    </source>
</evidence>
<sequence length="595" mass="67436">MNFIRIMNDMKMKKKLALTFFSAAVLPLVLSGLFLTGKLREIVINNASSQVSDNVERVRKRTEELIKVPLDISYRLTIDNRMKMVATKKYESYTEVIQAYREYTDIRDYIQLYKEISSIRVYVVNPEALNNWEFIQPDNTITSEAWYKEAIHQKGLAGWNLIKDERNDTEHLSLIRSFPVDSTGQKGVLVINVDKQQLSSILDQESFTTLIVDNRNRVVGSNEAEFFGKNLSDIDGEEKILSRQEGSYNTVVGGKASKVVIANLNPENSWNGLRIISVFSVSEITRDANQVIRLGVVVITVSLIFAILLIYASASLLSRRLFRLSKHMSKVGMGSWETYLHIDGKDEVGLLSKQFNALVRSVHDLVQEVQETNHQKSLVEQRQNEIKFKMLASQINPHFLFNSLESIRMEAHIRRQDDIAEAVWLLSTLLRSSLEAGNGNIPLREELERVRCYLGMQKFRYEDRLKYSLVVDPDLQEMPVPPLIIQPLVENSIVHGLDNREEGAVIKVEVKRIPKGVRVKVCDNGAGFSAERLASIRAELAVSVHEQESKRIGIRNVNDRLVILYGASSALSIESELGKCTYITFFIPGGAASND</sequence>
<evidence type="ECO:0000256" key="11">
    <source>
        <dbReference type="ARBA" id="ARBA00023136"/>
    </source>
</evidence>
<evidence type="ECO:0000259" key="13">
    <source>
        <dbReference type="PROSITE" id="PS50885"/>
    </source>
</evidence>
<feature type="transmembrane region" description="Helical" evidence="12">
    <location>
        <begin position="294"/>
        <end position="317"/>
    </location>
</feature>
<keyword evidence="5 12" id="KW-0812">Transmembrane</keyword>
<evidence type="ECO:0000256" key="2">
    <source>
        <dbReference type="ARBA" id="ARBA00022475"/>
    </source>
</evidence>
<dbReference type="Gene3D" id="3.30.565.10">
    <property type="entry name" value="Histidine kinase-like ATPase, C-terminal domain"/>
    <property type="match status" value="1"/>
</dbReference>
<keyword evidence="15" id="KW-1185">Reference proteome</keyword>
<dbReference type="InterPro" id="IPR003594">
    <property type="entry name" value="HATPase_dom"/>
</dbReference>
<keyword evidence="7" id="KW-0418">Kinase</keyword>
<gene>
    <name evidence="14" type="ORF">GCM10010912_61780</name>
</gene>
<dbReference type="AlphaFoldDB" id="A0A917D2L5"/>
<evidence type="ECO:0000256" key="1">
    <source>
        <dbReference type="ARBA" id="ARBA00004651"/>
    </source>
</evidence>
<keyword evidence="4" id="KW-0808">Transferase</keyword>
<dbReference type="Pfam" id="PF02518">
    <property type="entry name" value="HATPase_c"/>
    <property type="match status" value="1"/>
</dbReference>
<keyword evidence="11 12" id="KW-0472">Membrane</keyword>
<dbReference type="SUPFAM" id="SSF158472">
    <property type="entry name" value="HAMP domain-like"/>
    <property type="match status" value="1"/>
</dbReference>
<dbReference type="RefSeq" id="WP_189031618.1">
    <property type="nucleotide sequence ID" value="NZ_BMKR01000046.1"/>
</dbReference>
<evidence type="ECO:0000256" key="6">
    <source>
        <dbReference type="ARBA" id="ARBA00022741"/>
    </source>
</evidence>
<dbReference type="CDD" id="cd06225">
    <property type="entry name" value="HAMP"/>
    <property type="match status" value="1"/>
</dbReference>
<evidence type="ECO:0000256" key="12">
    <source>
        <dbReference type="SAM" id="Phobius"/>
    </source>
</evidence>
<dbReference type="GO" id="GO:0005886">
    <property type="term" value="C:plasma membrane"/>
    <property type="evidence" value="ECO:0007669"/>
    <property type="project" value="UniProtKB-SubCell"/>
</dbReference>
<dbReference type="PANTHER" id="PTHR34220:SF11">
    <property type="entry name" value="SENSOR PROTEIN KINASE HPTS"/>
    <property type="match status" value="1"/>
</dbReference>
<name>A0A917D2L5_9BACL</name>
<feature type="domain" description="HAMP" evidence="13">
    <location>
        <begin position="315"/>
        <end position="367"/>
    </location>
</feature>
<keyword evidence="6" id="KW-0547">Nucleotide-binding</keyword>
<comment type="caution">
    <text evidence="14">The sequence shown here is derived from an EMBL/GenBank/DDBJ whole genome shotgun (WGS) entry which is preliminary data.</text>
</comment>
<proteinExistence type="predicted"/>
<evidence type="ECO:0000256" key="3">
    <source>
        <dbReference type="ARBA" id="ARBA00022553"/>
    </source>
</evidence>
<dbReference type="PANTHER" id="PTHR34220">
    <property type="entry name" value="SENSOR HISTIDINE KINASE YPDA"/>
    <property type="match status" value="1"/>
</dbReference>
<reference evidence="14" key="1">
    <citation type="journal article" date="2014" name="Int. J. Syst. Evol. Microbiol.">
        <title>Complete genome sequence of Corynebacterium casei LMG S-19264T (=DSM 44701T), isolated from a smear-ripened cheese.</title>
        <authorList>
            <consortium name="US DOE Joint Genome Institute (JGI-PGF)"/>
            <person name="Walter F."/>
            <person name="Albersmeier A."/>
            <person name="Kalinowski J."/>
            <person name="Ruckert C."/>
        </authorList>
    </citation>
    <scope>NUCLEOTIDE SEQUENCE</scope>
    <source>
        <strain evidence="14">CGMCC 1.16134</strain>
    </source>
</reference>
<keyword evidence="8" id="KW-0067">ATP-binding</keyword>
<comment type="subcellular location">
    <subcellularLocation>
        <location evidence="1">Cell membrane</location>
        <topology evidence="1">Multi-pass membrane protein</topology>
    </subcellularLocation>
</comment>
<dbReference type="SMART" id="SM00304">
    <property type="entry name" value="HAMP"/>
    <property type="match status" value="1"/>
</dbReference>
<dbReference type="Pfam" id="PF06580">
    <property type="entry name" value="His_kinase"/>
    <property type="match status" value="1"/>
</dbReference>
<dbReference type="PROSITE" id="PS50885">
    <property type="entry name" value="HAMP"/>
    <property type="match status" value="1"/>
</dbReference>
<dbReference type="InterPro" id="IPR036890">
    <property type="entry name" value="HATPase_C_sf"/>
</dbReference>
<evidence type="ECO:0000256" key="10">
    <source>
        <dbReference type="ARBA" id="ARBA00023012"/>
    </source>
</evidence>
<keyword evidence="2" id="KW-1003">Cell membrane</keyword>
<protein>
    <recommendedName>
        <fullName evidence="13">HAMP domain-containing protein</fullName>
    </recommendedName>
</protein>
<dbReference type="Proteomes" id="UP000637643">
    <property type="component" value="Unassembled WGS sequence"/>
</dbReference>
<keyword evidence="9 12" id="KW-1133">Transmembrane helix</keyword>
<dbReference type="GO" id="GO:0005524">
    <property type="term" value="F:ATP binding"/>
    <property type="evidence" value="ECO:0007669"/>
    <property type="project" value="UniProtKB-KW"/>
</dbReference>
<dbReference type="InterPro" id="IPR003660">
    <property type="entry name" value="HAMP_dom"/>
</dbReference>
<evidence type="ECO:0000256" key="4">
    <source>
        <dbReference type="ARBA" id="ARBA00022679"/>
    </source>
</evidence>
<evidence type="ECO:0000256" key="9">
    <source>
        <dbReference type="ARBA" id="ARBA00022989"/>
    </source>
</evidence>
<organism evidence="14 15">
    <name type="scientific">Paenibacillus albidus</name>
    <dbReference type="NCBI Taxonomy" id="2041023"/>
    <lineage>
        <taxon>Bacteria</taxon>
        <taxon>Bacillati</taxon>
        <taxon>Bacillota</taxon>
        <taxon>Bacilli</taxon>
        <taxon>Bacillales</taxon>
        <taxon>Paenibacillaceae</taxon>
        <taxon>Paenibacillus</taxon>
    </lineage>
</organism>
<dbReference type="SUPFAM" id="SSF55874">
    <property type="entry name" value="ATPase domain of HSP90 chaperone/DNA topoisomerase II/histidine kinase"/>
    <property type="match status" value="1"/>
</dbReference>
<evidence type="ECO:0000256" key="7">
    <source>
        <dbReference type="ARBA" id="ARBA00022777"/>
    </source>
</evidence>
<evidence type="ECO:0000313" key="14">
    <source>
        <dbReference type="EMBL" id="GGG08856.1"/>
    </source>
</evidence>
<dbReference type="Gene3D" id="6.10.340.10">
    <property type="match status" value="1"/>
</dbReference>
<reference evidence="14" key="2">
    <citation type="submission" date="2020-09" db="EMBL/GenBank/DDBJ databases">
        <authorList>
            <person name="Sun Q."/>
            <person name="Zhou Y."/>
        </authorList>
    </citation>
    <scope>NUCLEOTIDE SEQUENCE</scope>
    <source>
        <strain evidence="14">CGMCC 1.16134</strain>
    </source>
</reference>
<dbReference type="InterPro" id="IPR050640">
    <property type="entry name" value="Bact_2-comp_sensor_kinase"/>
</dbReference>
<evidence type="ECO:0000256" key="5">
    <source>
        <dbReference type="ARBA" id="ARBA00022692"/>
    </source>
</evidence>
<keyword evidence="3" id="KW-0597">Phosphoprotein</keyword>
<dbReference type="GO" id="GO:0000155">
    <property type="term" value="F:phosphorelay sensor kinase activity"/>
    <property type="evidence" value="ECO:0007669"/>
    <property type="project" value="InterPro"/>
</dbReference>
<dbReference type="EMBL" id="BMKR01000046">
    <property type="protein sequence ID" value="GGG08856.1"/>
    <property type="molecule type" value="Genomic_DNA"/>
</dbReference>
<dbReference type="InterPro" id="IPR010559">
    <property type="entry name" value="Sig_transdc_His_kin_internal"/>
</dbReference>
<keyword evidence="10" id="KW-0902">Two-component regulatory system</keyword>